<reference evidence="2" key="2">
    <citation type="journal article" date="2015" name="Fish Shellfish Immunol.">
        <title>Early steps in the European eel (Anguilla anguilla)-Vibrio vulnificus interaction in the gills: Role of the RtxA13 toxin.</title>
        <authorList>
            <person name="Callol A."/>
            <person name="Pajuelo D."/>
            <person name="Ebbesson L."/>
            <person name="Teles M."/>
            <person name="MacKenzie S."/>
            <person name="Amaro C."/>
        </authorList>
    </citation>
    <scope>NUCLEOTIDE SEQUENCE</scope>
</reference>
<feature type="compositionally biased region" description="Polar residues" evidence="1">
    <location>
        <begin position="11"/>
        <end position="23"/>
    </location>
</feature>
<reference evidence="2" key="1">
    <citation type="submission" date="2014-11" db="EMBL/GenBank/DDBJ databases">
        <authorList>
            <person name="Amaro Gonzalez C."/>
        </authorList>
    </citation>
    <scope>NUCLEOTIDE SEQUENCE</scope>
</reference>
<evidence type="ECO:0000313" key="2">
    <source>
        <dbReference type="EMBL" id="JAI01760.1"/>
    </source>
</evidence>
<evidence type="ECO:0000256" key="1">
    <source>
        <dbReference type="SAM" id="MobiDB-lite"/>
    </source>
</evidence>
<organism evidence="2">
    <name type="scientific">Anguilla anguilla</name>
    <name type="common">European freshwater eel</name>
    <name type="synonym">Muraena anguilla</name>
    <dbReference type="NCBI Taxonomy" id="7936"/>
    <lineage>
        <taxon>Eukaryota</taxon>
        <taxon>Metazoa</taxon>
        <taxon>Chordata</taxon>
        <taxon>Craniata</taxon>
        <taxon>Vertebrata</taxon>
        <taxon>Euteleostomi</taxon>
        <taxon>Actinopterygii</taxon>
        <taxon>Neopterygii</taxon>
        <taxon>Teleostei</taxon>
        <taxon>Anguilliformes</taxon>
        <taxon>Anguillidae</taxon>
        <taxon>Anguilla</taxon>
    </lineage>
</organism>
<feature type="region of interest" description="Disordered" evidence="1">
    <location>
        <begin position="1"/>
        <end position="23"/>
    </location>
</feature>
<protein>
    <submittedName>
        <fullName evidence="2">Uncharacterized protein</fullName>
    </submittedName>
</protein>
<dbReference type="AlphaFoldDB" id="A0A0E9XGI9"/>
<sequence length="23" mass="2543">MCILKPPRSSVAVQYQNSPSSLH</sequence>
<accession>A0A0E9XGI9</accession>
<name>A0A0E9XGI9_ANGAN</name>
<proteinExistence type="predicted"/>
<dbReference type="EMBL" id="GBXM01006818">
    <property type="protein sequence ID" value="JAI01760.1"/>
    <property type="molecule type" value="Transcribed_RNA"/>
</dbReference>